<dbReference type="Gene3D" id="2.60.120.330">
    <property type="entry name" value="B-lactam Antibiotic, Isopenicillin N Synthase, Chain"/>
    <property type="match status" value="1"/>
</dbReference>
<organism evidence="2 3">
    <name type="scientific">Streptomyces tamarix</name>
    <dbReference type="NCBI Taxonomy" id="3078565"/>
    <lineage>
        <taxon>Bacteria</taxon>
        <taxon>Bacillati</taxon>
        <taxon>Actinomycetota</taxon>
        <taxon>Actinomycetes</taxon>
        <taxon>Kitasatosporales</taxon>
        <taxon>Streptomycetaceae</taxon>
        <taxon>Streptomyces</taxon>
    </lineage>
</organism>
<name>A0ABU3QT48_9ACTN</name>
<proteinExistence type="predicted"/>
<protein>
    <recommendedName>
        <fullName evidence="4">Aspartyl/asparaginy/proline hydroxylase domain-containing protein</fullName>
    </recommendedName>
</protein>
<dbReference type="EMBL" id="JAWCTQ010000052">
    <property type="protein sequence ID" value="MDT9685966.1"/>
    <property type="molecule type" value="Genomic_DNA"/>
</dbReference>
<dbReference type="Proteomes" id="UP001250181">
    <property type="component" value="Unassembled WGS sequence"/>
</dbReference>
<dbReference type="SUPFAM" id="SSF51197">
    <property type="entry name" value="Clavaminate synthase-like"/>
    <property type="match status" value="1"/>
</dbReference>
<reference evidence="2 3" key="1">
    <citation type="submission" date="2023-09" db="EMBL/GenBank/DDBJ databases">
        <title>Streptomyces sp. nov.: A antagonism against Alternaria gaisen Producing Streptochlin, Isolated from Tamarix root soil.</title>
        <authorList>
            <person name="Chen Y."/>
        </authorList>
    </citation>
    <scope>NUCLEOTIDE SEQUENCE [LARGE SCALE GENOMIC DNA]</scope>
    <source>
        <strain evidence="2 3">TRM76323</strain>
    </source>
</reference>
<sequence>MTGRCATGAARGFDPGGRDLPNSAELSERYDPDRLRAELVRLTGRYGSPLSAAVGRRVLPLISPGGDVRRVDPGGPGLQDFLPTRWLPCLPSVQDILARLPAPPRGVRLIALSPGTRYTHLQSAKLGPPWGLCRLHLPVVGGPGTRTVFPRETLTWTPGTVWFSAAWRAHALVNDEGHETVQLLVDVCHTAELAALFPRALRRLLTGPGVLVHRPEVPLPPEGLRAYRCRFPLPETFANWEQPGHRLPGTAGRTTVRAEVDVRAGTPLLVLAGRPFCALQHLGAGEFRFRGWSDERTLQVVPGHDGERHRVVLRAREGRDTYVVELPATSAE</sequence>
<gene>
    <name evidence="2" type="ORF">RND61_28425</name>
</gene>
<evidence type="ECO:0000313" key="2">
    <source>
        <dbReference type="EMBL" id="MDT9685966.1"/>
    </source>
</evidence>
<evidence type="ECO:0000256" key="1">
    <source>
        <dbReference type="SAM" id="MobiDB-lite"/>
    </source>
</evidence>
<feature type="region of interest" description="Disordered" evidence="1">
    <location>
        <begin position="1"/>
        <end position="28"/>
    </location>
</feature>
<keyword evidence="3" id="KW-1185">Reference proteome</keyword>
<evidence type="ECO:0000313" key="3">
    <source>
        <dbReference type="Proteomes" id="UP001250181"/>
    </source>
</evidence>
<dbReference type="InterPro" id="IPR027443">
    <property type="entry name" value="IPNS-like_sf"/>
</dbReference>
<dbReference type="RefSeq" id="WP_315881003.1">
    <property type="nucleotide sequence ID" value="NZ_JAWCTQ010000052.1"/>
</dbReference>
<comment type="caution">
    <text evidence="2">The sequence shown here is derived from an EMBL/GenBank/DDBJ whole genome shotgun (WGS) entry which is preliminary data.</text>
</comment>
<accession>A0ABU3QT48</accession>
<evidence type="ECO:0008006" key="4">
    <source>
        <dbReference type="Google" id="ProtNLM"/>
    </source>
</evidence>